<gene>
    <name evidence="1" type="ORF">H2199_007034</name>
</gene>
<evidence type="ECO:0000313" key="1">
    <source>
        <dbReference type="EMBL" id="KAJ9638347.1"/>
    </source>
</evidence>
<keyword evidence="2" id="KW-1185">Reference proteome</keyword>
<evidence type="ECO:0000313" key="2">
    <source>
        <dbReference type="Proteomes" id="UP001172680"/>
    </source>
</evidence>
<sequence length="95" mass="11180">MTKPRMTKKHPTERMDQAAQQAAKKRKEAPTDIDWEEFDRRFKAEMRVHELEKRLKRIKELKEEIKERKMLLKQEQKKLETMVAEAGGQGSAGAS</sequence>
<dbReference type="EMBL" id="JAPDRP010000021">
    <property type="protein sequence ID" value="KAJ9638347.1"/>
    <property type="molecule type" value="Genomic_DNA"/>
</dbReference>
<name>A0ACC2YTA6_9PEZI</name>
<dbReference type="Proteomes" id="UP001172680">
    <property type="component" value="Unassembled WGS sequence"/>
</dbReference>
<proteinExistence type="predicted"/>
<organism evidence="1 2">
    <name type="scientific">Coniosporium tulheliwenetii</name>
    <dbReference type="NCBI Taxonomy" id="3383036"/>
    <lineage>
        <taxon>Eukaryota</taxon>
        <taxon>Fungi</taxon>
        <taxon>Dikarya</taxon>
        <taxon>Ascomycota</taxon>
        <taxon>Pezizomycotina</taxon>
        <taxon>Dothideomycetes</taxon>
        <taxon>Dothideomycetes incertae sedis</taxon>
        <taxon>Coniosporium</taxon>
    </lineage>
</organism>
<comment type="caution">
    <text evidence="1">The sequence shown here is derived from an EMBL/GenBank/DDBJ whole genome shotgun (WGS) entry which is preliminary data.</text>
</comment>
<accession>A0ACC2YTA6</accession>
<reference evidence="1" key="1">
    <citation type="submission" date="2022-10" db="EMBL/GenBank/DDBJ databases">
        <title>Culturing micro-colonial fungi from biological soil crusts in the Mojave desert and describing Neophaeococcomyces mojavensis, and introducing the new genera and species Taxawa tesnikishii.</title>
        <authorList>
            <person name="Kurbessoian T."/>
            <person name="Stajich J.E."/>
        </authorList>
    </citation>
    <scope>NUCLEOTIDE SEQUENCE</scope>
    <source>
        <strain evidence="1">JES_115</strain>
    </source>
</reference>
<protein>
    <submittedName>
        <fullName evidence="1">Uncharacterized protein</fullName>
    </submittedName>
</protein>